<protein>
    <submittedName>
        <fullName evidence="13">ATP-binding cassette subfamily B protein</fullName>
    </submittedName>
</protein>
<dbReference type="FunFam" id="3.40.50.300:FF:000287">
    <property type="entry name" value="Multidrug ABC transporter ATP-binding protein"/>
    <property type="match status" value="1"/>
</dbReference>
<dbReference type="InterPro" id="IPR003439">
    <property type="entry name" value="ABC_transporter-like_ATP-bd"/>
</dbReference>
<dbReference type="CDD" id="cd18547">
    <property type="entry name" value="ABC_6TM_Tm288_like"/>
    <property type="match status" value="1"/>
</dbReference>
<dbReference type="InterPro" id="IPR017871">
    <property type="entry name" value="ABC_transporter-like_CS"/>
</dbReference>
<dbReference type="FunFam" id="1.20.1560.10:FF:000011">
    <property type="entry name" value="Multidrug ABC transporter ATP-binding protein"/>
    <property type="match status" value="1"/>
</dbReference>
<feature type="transmembrane region" description="Helical" evidence="10">
    <location>
        <begin position="273"/>
        <end position="293"/>
    </location>
</feature>
<evidence type="ECO:0000256" key="8">
    <source>
        <dbReference type="ARBA" id="ARBA00023136"/>
    </source>
</evidence>
<dbReference type="OrthoDB" id="9762778at2"/>
<feature type="transmembrane region" description="Helical" evidence="10">
    <location>
        <begin position="91"/>
        <end position="111"/>
    </location>
</feature>
<keyword evidence="6 13" id="KW-0067">ATP-binding</keyword>
<evidence type="ECO:0000256" key="6">
    <source>
        <dbReference type="ARBA" id="ARBA00022840"/>
    </source>
</evidence>
<dbReference type="Gene3D" id="1.20.1560.10">
    <property type="entry name" value="ABC transporter type 1, transmembrane domain"/>
    <property type="match status" value="1"/>
</dbReference>
<keyword evidence="14" id="KW-1185">Reference proteome</keyword>
<evidence type="ECO:0000256" key="3">
    <source>
        <dbReference type="ARBA" id="ARBA00022475"/>
    </source>
</evidence>
<dbReference type="SUPFAM" id="SSF90123">
    <property type="entry name" value="ABC transporter transmembrane region"/>
    <property type="match status" value="1"/>
</dbReference>
<keyword evidence="7 10" id="KW-1133">Transmembrane helix</keyword>
<dbReference type="AlphaFoldDB" id="A0A4R1N545"/>
<dbReference type="GO" id="GO:0005524">
    <property type="term" value="F:ATP binding"/>
    <property type="evidence" value="ECO:0007669"/>
    <property type="project" value="UniProtKB-KW"/>
</dbReference>
<evidence type="ECO:0000256" key="4">
    <source>
        <dbReference type="ARBA" id="ARBA00022692"/>
    </source>
</evidence>
<comment type="caution">
    <text evidence="13">The sequence shown here is derived from an EMBL/GenBank/DDBJ whole genome shotgun (WGS) entry which is preliminary data.</text>
</comment>
<feature type="region of interest" description="Disordered" evidence="9">
    <location>
        <begin position="1"/>
        <end position="28"/>
    </location>
</feature>
<evidence type="ECO:0000256" key="10">
    <source>
        <dbReference type="SAM" id="Phobius"/>
    </source>
</evidence>
<evidence type="ECO:0000313" key="14">
    <source>
        <dbReference type="Proteomes" id="UP000294545"/>
    </source>
</evidence>
<reference evidence="13 14" key="1">
    <citation type="submission" date="2019-03" db="EMBL/GenBank/DDBJ databases">
        <title>Genomic Encyclopedia of Type Strains, Phase IV (KMG-IV): sequencing the most valuable type-strain genomes for metagenomic binning, comparative biology and taxonomic classification.</title>
        <authorList>
            <person name="Goeker M."/>
        </authorList>
    </citation>
    <scope>NUCLEOTIDE SEQUENCE [LARGE SCALE GENOMIC DNA]</scope>
    <source>
        <strain evidence="13 14">DSM 24176</strain>
    </source>
</reference>
<evidence type="ECO:0000256" key="9">
    <source>
        <dbReference type="SAM" id="MobiDB-lite"/>
    </source>
</evidence>
<dbReference type="SUPFAM" id="SSF52540">
    <property type="entry name" value="P-loop containing nucleoside triphosphate hydrolases"/>
    <property type="match status" value="1"/>
</dbReference>
<dbReference type="CDD" id="cd03254">
    <property type="entry name" value="ABCC_Glucan_exporter_like"/>
    <property type="match status" value="1"/>
</dbReference>
<dbReference type="GO" id="GO:0016887">
    <property type="term" value="F:ATP hydrolysis activity"/>
    <property type="evidence" value="ECO:0007669"/>
    <property type="project" value="InterPro"/>
</dbReference>
<evidence type="ECO:0000313" key="13">
    <source>
        <dbReference type="EMBL" id="TCK97723.1"/>
    </source>
</evidence>
<accession>A0A4R1N545</accession>
<evidence type="ECO:0000256" key="1">
    <source>
        <dbReference type="ARBA" id="ARBA00004651"/>
    </source>
</evidence>
<organism evidence="13 14">
    <name type="scientific">Natranaerovirga hydrolytica</name>
    <dbReference type="NCBI Taxonomy" id="680378"/>
    <lineage>
        <taxon>Bacteria</taxon>
        <taxon>Bacillati</taxon>
        <taxon>Bacillota</taxon>
        <taxon>Clostridia</taxon>
        <taxon>Lachnospirales</taxon>
        <taxon>Natranaerovirgaceae</taxon>
        <taxon>Natranaerovirga</taxon>
    </lineage>
</organism>
<dbReference type="InterPro" id="IPR027417">
    <property type="entry name" value="P-loop_NTPase"/>
</dbReference>
<dbReference type="InterPro" id="IPR011527">
    <property type="entry name" value="ABC1_TM_dom"/>
</dbReference>
<keyword evidence="3" id="KW-1003">Cell membrane</keyword>
<feature type="transmembrane region" description="Helical" evidence="10">
    <location>
        <begin position="196"/>
        <end position="213"/>
    </location>
</feature>
<keyword evidence="5" id="KW-0547">Nucleotide-binding</keyword>
<dbReference type="GO" id="GO:0005886">
    <property type="term" value="C:plasma membrane"/>
    <property type="evidence" value="ECO:0007669"/>
    <property type="project" value="UniProtKB-SubCell"/>
</dbReference>
<dbReference type="PANTHER" id="PTHR43394:SF1">
    <property type="entry name" value="ATP-BINDING CASSETTE SUB-FAMILY B MEMBER 10, MITOCHONDRIAL"/>
    <property type="match status" value="1"/>
</dbReference>
<dbReference type="GO" id="GO:0015421">
    <property type="term" value="F:ABC-type oligopeptide transporter activity"/>
    <property type="evidence" value="ECO:0007669"/>
    <property type="project" value="TreeGrafter"/>
</dbReference>
<feature type="domain" description="ABC transporter" evidence="11">
    <location>
        <begin position="371"/>
        <end position="605"/>
    </location>
</feature>
<keyword evidence="4 10" id="KW-0812">Transmembrane</keyword>
<keyword evidence="2" id="KW-0813">Transport</keyword>
<dbReference type="RefSeq" id="WP_132278964.1">
    <property type="nucleotide sequence ID" value="NZ_SMGQ01000011.1"/>
</dbReference>
<evidence type="ECO:0000256" key="2">
    <source>
        <dbReference type="ARBA" id="ARBA00022448"/>
    </source>
</evidence>
<dbReference type="SMART" id="SM00382">
    <property type="entry name" value="AAA"/>
    <property type="match status" value="1"/>
</dbReference>
<evidence type="ECO:0000256" key="5">
    <source>
        <dbReference type="ARBA" id="ARBA00022741"/>
    </source>
</evidence>
<feature type="transmembrane region" description="Helical" evidence="10">
    <location>
        <begin position="173"/>
        <end position="190"/>
    </location>
</feature>
<dbReference type="PROSITE" id="PS00211">
    <property type="entry name" value="ABC_TRANSPORTER_1"/>
    <property type="match status" value="1"/>
</dbReference>
<keyword evidence="8 10" id="KW-0472">Membrane</keyword>
<name>A0A4R1N545_9FIRM</name>
<dbReference type="Proteomes" id="UP000294545">
    <property type="component" value="Unassembled WGS sequence"/>
</dbReference>
<dbReference type="PROSITE" id="PS50893">
    <property type="entry name" value="ABC_TRANSPORTER_2"/>
    <property type="match status" value="1"/>
</dbReference>
<evidence type="ECO:0000259" key="11">
    <source>
        <dbReference type="PROSITE" id="PS50893"/>
    </source>
</evidence>
<dbReference type="InterPro" id="IPR003593">
    <property type="entry name" value="AAA+_ATPase"/>
</dbReference>
<dbReference type="InterPro" id="IPR036640">
    <property type="entry name" value="ABC1_TM_sf"/>
</dbReference>
<dbReference type="InterPro" id="IPR039421">
    <property type="entry name" value="Type_1_exporter"/>
</dbReference>
<feature type="domain" description="ABC transmembrane type-1" evidence="12">
    <location>
        <begin position="55"/>
        <end position="337"/>
    </location>
</feature>
<dbReference type="Pfam" id="PF00005">
    <property type="entry name" value="ABC_tran"/>
    <property type="match status" value="1"/>
</dbReference>
<dbReference type="EMBL" id="SMGQ01000011">
    <property type="protein sequence ID" value="TCK97723.1"/>
    <property type="molecule type" value="Genomic_DNA"/>
</dbReference>
<dbReference type="PROSITE" id="PS50929">
    <property type="entry name" value="ABC_TM1F"/>
    <property type="match status" value="1"/>
</dbReference>
<feature type="transmembrane region" description="Helical" evidence="10">
    <location>
        <begin position="54"/>
        <end position="79"/>
    </location>
</feature>
<dbReference type="Pfam" id="PF00664">
    <property type="entry name" value="ABC_membrane"/>
    <property type="match status" value="1"/>
</dbReference>
<sequence length="616" mass="68489">MSGNKENANAKNSVPIGRGKGGAGRMMSKPVKAKDTLGTIKRIFLYMAHYRNKLIGVLLMVLLSSFFTIIGPYLIGVAIDDYIITTDFSGLILMSGIMIGAYVLTSLCTWLQNYYMIEISQQTVAKIRNDLFQKMQRLPLKYFDQKTHGELMSRLTNDVENVSNTLSNSTTQVFSSVIVLIGTVIAMFLLSPLLTGISLTIIPIMFLCTHLITKKTRKYFSGQQKSLGELNGLIEESISGQKVIKAFAKEEDILNDFDQHNEQFRHYAIRAQIYSGLIFPLMNVLNNISFALVAGAGGYLAANEIITVGVIASFANYIRQFTRPVNELANEFNMLLSAVAGAERVFEVLDEKEEPEDKVGAYDLIEANGKVSFNQVDFSYIKGVPILKKVSLNVKQGQMIALVGPTGAGKTTIINLLTRFYDIDEGEILIDGYAINEIKRNHLRSSLGIVLQDTYLFAESVKDNIRYGRLDATDEEMKEAAKLANAHHFIMKLPEGYDTILSEDGGGLSQGQRQLLAIARVILSNPSILILDEATSSVDTRTEIHIQEAMLNLMKGRTSFVIAHRLSTIENADVIVVINEGKIIEKGTHQELLGQEGFYNDLYRTQFNKLKEVSNI</sequence>
<feature type="compositionally biased region" description="Polar residues" evidence="9">
    <location>
        <begin position="1"/>
        <end position="12"/>
    </location>
</feature>
<proteinExistence type="predicted"/>
<comment type="subcellular location">
    <subcellularLocation>
        <location evidence="1">Cell membrane</location>
        <topology evidence="1">Multi-pass membrane protein</topology>
    </subcellularLocation>
</comment>
<gene>
    <name evidence="13" type="ORF">EDC19_0125</name>
</gene>
<evidence type="ECO:0000256" key="7">
    <source>
        <dbReference type="ARBA" id="ARBA00022989"/>
    </source>
</evidence>
<evidence type="ECO:0000259" key="12">
    <source>
        <dbReference type="PROSITE" id="PS50929"/>
    </source>
</evidence>
<dbReference type="PANTHER" id="PTHR43394">
    <property type="entry name" value="ATP-DEPENDENT PERMEASE MDL1, MITOCHONDRIAL"/>
    <property type="match status" value="1"/>
</dbReference>
<dbReference type="Gene3D" id="3.40.50.300">
    <property type="entry name" value="P-loop containing nucleotide triphosphate hydrolases"/>
    <property type="match status" value="1"/>
</dbReference>